<gene>
    <name evidence="2" type="ORF">A3D06_00855</name>
</gene>
<dbReference type="EMBL" id="MFZS01000009">
    <property type="protein sequence ID" value="OGK29258.1"/>
    <property type="molecule type" value="Genomic_DNA"/>
</dbReference>
<evidence type="ECO:0000259" key="1">
    <source>
        <dbReference type="Pfam" id="PF00557"/>
    </source>
</evidence>
<accession>A0A1F7HDH9</accession>
<comment type="caution">
    <text evidence="2">The sequence shown here is derived from an EMBL/GenBank/DDBJ whole genome shotgun (WGS) entry which is preliminary data.</text>
</comment>
<sequence>MLTQEEYIKQFNELQKLTVEVTNELTKWISPGLSEKEIADKYYALLSKSSFSEYWYPILIYSGEITSKPITRRVHLPSNEVKVRENDIIFVDSTPMKGTVWSNWCDTIVIGNNKFYNDLINTTRQIVRKTAEFAKNEAKSVGILYDFAVNLIQENNLKMLDPYRDVGHSIFQVPEHQTVDKTPMEDRLLLNETFRDRKLEGIISIEPQLGRANPTDGKIYGAKLQEIVIF</sequence>
<dbReference type="InterPro" id="IPR036005">
    <property type="entry name" value="Creatinase/aminopeptidase-like"/>
</dbReference>
<dbReference type="Proteomes" id="UP000177027">
    <property type="component" value="Unassembled WGS sequence"/>
</dbReference>
<dbReference type="SUPFAM" id="SSF55920">
    <property type="entry name" value="Creatinase/aminopeptidase"/>
    <property type="match status" value="1"/>
</dbReference>
<evidence type="ECO:0000313" key="3">
    <source>
        <dbReference type="Proteomes" id="UP000177027"/>
    </source>
</evidence>
<dbReference type="AlphaFoldDB" id="A0A1F7HDH9"/>
<dbReference type="Gene3D" id="3.90.230.10">
    <property type="entry name" value="Creatinase/methionine aminopeptidase superfamily"/>
    <property type="match status" value="1"/>
</dbReference>
<feature type="domain" description="Peptidase M24" evidence="1">
    <location>
        <begin position="11"/>
        <end position="228"/>
    </location>
</feature>
<proteinExistence type="predicted"/>
<dbReference type="Pfam" id="PF00557">
    <property type="entry name" value="Peptidase_M24"/>
    <property type="match status" value="1"/>
</dbReference>
<name>A0A1F7HDH9_9BACT</name>
<dbReference type="InterPro" id="IPR000994">
    <property type="entry name" value="Pept_M24"/>
</dbReference>
<reference evidence="2 3" key="1">
    <citation type="journal article" date="2016" name="Nat. Commun.">
        <title>Thousands of microbial genomes shed light on interconnected biogeochemical processes in an aquifer system.</title>
        <authorList>
            <person name="Anantharaman K."/>
            <person name="Brown C.T."/>
            <person name="Hug L.A."/>
            <person name="Sharon I."/>
            <person name="Castelle C.J."/>
            <person name="Probst A.J."/>
            <person name="Thomas B.C."/>
            <person name="Singh A."/>
            <person name="Wilkins M.J."/>
            <person name="Karaoz U."/>
            <person name="Brodie E.L."/>
            <person name="Williams K.H."/>
            <person name="Hubbard S.S."/>
            <person name="Banfield J.F."/>
        </authorList>
    </citation>
    <scope>NUCLEOTIDE SEQUENCE [LARGE SCALE GENOMIC DNA]</scope>
</reference>
<protein>
    <recommendedName>
        <fullName evidence="1">Peptidase M24 domain-containing protein</fullName>
    </recommendedName>
</protein>
<evidence type="ECO:0000313" key="2">
    <source>
        <dbReference type="EMBL" id="OGK29258.1"/>
    </source>
</evidence>
<organism evidence="2 3">
    <name type="scientific">Candidatus Roizmanbacteria bacterium RIFCSPHIGHO2_02_FULL_40_9</name>
    <dbReference type="NCBI Taxonomy" id="1802042"/>
    <lineage>
        <taxon>Bacteria</taxon>
        <taxon>Candidatus Roizmaniibacteriota</taxon>
    </lineage>
</organism>